<dbReference type="GO" id="GO:0005975">
    <property type="term" value="P:carbohydrate metabolic process"/>
    <property type="evidence" value="ECO:0007669"/>
    <property type="project" value="InterPro"/>
</dbReference>
<feature type="non-terminal residue" evidence="5">
    <location>
        <position position="1"/>
    </location>
</feature>
<dbReference type="InterPro" id="IPR017853">
    <property type="entry name" value="GH"/>
</dbReference>
<evidence type="ECO:0000259" key="4">
    <source>
        <dbReference type="Pfam" id="PF01301"/>
    </source>
</evidence>
<organism evidence="5 6">
    <name type="scientific">Arabidopsis thaliana</name>
    <name type="common">Mouse-ear cress</name>
    <dbReference type="NCBI Taxonomy" id="3702"/>
    <lineage>
        <taxon>Eukaryota</taxon>
        <taxon>Viridiplantae</taxon>
        <taxon>Streptophyta</taxon>
        <taxon>Embryophyta</taxon>
        <taxon>Tracheophyta</taxon>
        <taxon>Spermatophyta</taxon>
        <taxon>Magnoliopsida</taxon>
        <taxon>eudicotyledons</taxon>
        <taxon>Gunneridae</taxon>
        <taxon>Pentapetalae</taxon>
        <taxon>rosids</taxon>
        <taxon>malvids</taxon>
        <taxon>Brassicales</taxon>
        <taxon>Brassicaceae</taxon>
        <taxon>Camelineae</taxon>
        <taxon>Arabidopsis</taxon>
    </lineage>
</organism>
<dbReference type="ExpressionAtlas" id="A0A654ERS0">
    <property type="expression patterns" value="baseline"/>
</dbReference>
<dbReference type="PRINTS" id="PR00742">
    <property type="entry name" value="GLHYDRLASE35"/>
</dbReference>
<proteinExistence type="inferred from homology"/>
<accession>A0A654ERS0</accession>
<dbReference type="Proteomes" id="UP000426265">
    <property type="component" value="Unassembled WGS sequence"/>
</dbReference>
<dbReference type="SUPFAM" id="SSF51445">
    <property type="entry name" value="(Trans)glycosidases"/>
    <property type="match status" value="1"/>
</dbReference>
<dbReference type="InterPro" id="IPR031330">
    <property type="entry name" value="Gly_Hdrlase_35_cat"/>
</dbReference>
<comment type="similarity">
    <text evidence="2">Belongs to the glycosyl hydrolase 35 family.</text>
</comment>
<dbReference type="GO" id="GO:0004565">
    <property type="term" value="F:beta-galactosidase activity"/>
    <property type="evidence" value="ECO:0007669"/>
    <property type="project" value="UniProtKB-EC"/>
</dbReference>
<gene>
    <name evidence="5" type="ORF">AN1_LOCUS7459</name>
</gene>
<evidence type="ECO:0000313" key="6">
    <source>
        <dbReference type="Proteomes" id="UP000426265"/>
    </source>
</evidence>
<dbReference type="EC" id="3.2.1.23" evidence="3"/>
<comment type="catalytic activity">
    <reaction evidence="1">
        <text>Hydrolysis of terminal non-reducing beta-D-galactose residues in beta-D-galactosides.</text>
        <dbReference type="EC" id="3.2.1.23"/>
    </reaction>
</comment>
<dbReference type="EMBL" id="CACRSJ010000105">
    <property type="protein sequence ID" value="VYS51996.1"/>
    <property type="molecule type" value="Genomic_DNA"/>
</dbReference>
<evidence type="ECO:0000313" key="5">
    <source>
        <dbReference type="EMBL" id="VYS51996.1"/>
    </source>
</evidence>
<evidence type="ECO:0000256" key="3">
    <source>
        <dbReference type="ARBA" id="ARBA00012756"/>
    </source>
</evidence>
<name>A0A654ERS0_ARATH</name>
<dbReference type="PANTHER" id="PTHR23421">
    <property type="entry name" value="BETA-GALACTOSIDASE RELATED"/>
    <property type="match status" value="1"/>
</dbReference>
<reference evidence="5 6" key="1">
    <citation type="submission" date="2019-11" db="EMBL/GenBank/DDBJ databases">
        <authorList>
            <person name="Jiao W.-B."/>
            <person name="Schneeberger K."/>
        </authorList>
    </citation>
    <scope>NUCLEOTIDE SEQUENCE [LARGE SCALE GENOMIC DNA]</scope>
    <source>
        <strain evidence="6">cv. An-1</strain>
    </source>
</reference>
<dbReference type="AlphaFoldDB" id="A0A654ERS0"/>
<sequence length="158" mass="18342">CAYATIVSHDGCAITIYDHRRVLLSGSIHYFCSTDEMWPNLIKKGKERGLDAIETYVFWNAHEPTRRQYDFSGNLDLILFFKTIQNEGICMEFYALDHMFAHSRITVWVHNMPIIEFRTTNTAFMNEMQNLTTMIIEMIENEYGNVIGSYGEAGMAYI</sequence>
<evidence type="ECO:0000256" key="2">
    <source>
        <dbReference type="ARBA" id="ARBA00009809"/>
    </source>
</evidence>
<dbReference type="InterPro" id="IPR001944">
    <property type="entry name" value="Glycoside_Hdrlase_35"/>
</dbReference>
<dbReference type="Pfam" id="PF01301">
    <property type="entry name" value="Glyco_hydro_35"/>
    <property type="match status" value="1"/>
</dbReference>
<protein>
    <recommendedName>
        <fullName evidence="3">beta-galactosidase</fullName>
        <ecNumber evidence="3">3.2.1.23</ecNumber>
    </recommendedName>
</protein>
<evidence type="ECO:0000256" key="1">
    <source>
        <dbReference type="ARBA" id="ARBA00001412"/>
    </source>
</evidence>
<dbReference type="Gene3D" id="3.20.20.80">
    <property type="entry name" value="Glycosidases"/>
    <property type="match status" value="1"/>
</dbReference>
<feature type="domain" description="Glycoside hydrolase 35 catalytic" evidence="4">
    <location>
        <begin position="15"/>
        <end position="141"/>
    </location>
</feature>